<feature type="signal peptide" evidence="1">
    <location>
        <begin position="1"/>
        <end position="23"/>
    </location>
</feature>
<evidence type="ECO:0000256" key="1">
    <source>
        <dbReference type="SAM" id="SignalP"/>
    </source>
</evidence>
<keyword evidence="1" id="KW-0732">Signal</keyword>
<protein>
    <submittedName>
        <fullName evidence="2">Uncharacterized protein</fullName>
    </submittedName>
</protein>
<evidence type="ECO:0000313" key="3">
    <source>
        <dbReference type="EMBL" id="VDC88370.1"/>
    </source>
</evidence>
<proteinExistence type="predicted"/>
<evidence type="ECO:0000313" key="2">
    <source>
        <dbReference type="EMBL" id="CAG7893332.1"/>
    </source>
</evidence>
<dbReference type="AlphaFoldDB" id="A0A3P6ASM0"/>
<dbReference type="Proteomes" id="UP000694005">
    <property type="component" value="Chromosome A02"/>
</dbReference>
<organism evidence="3">
    <name type="scientific">Brassica campestris</name>
    <name type="common">Field mustard</name>
    <dbReference type="NCBI Taxonomy" id="3711"/>
    <lineage>
        <taxon>Eukaryota</taxon>
        <taxon>Viridiplantae</taxon>
        <taxon>Streptophyta</taxon>
        <taxon>Embryophyta</taxon>
        <taxon>Tracheophyta</taxon>
        <taxon>Spermatophyta</taxon>
        <taxon>Magnoliopsida</taxon>
        <taxon>eudicotyledons</taxon>
        <taxon>Gunneridae</taxon>
        <taxon>Pentapetalae</taxon>
        <taxon>rosids</taxon>
        <taxon>malvids</taxon>
        <taxon>Brassicales</taxon>
        <taxon>Brassicaceae</taxon>
        <taxon>Brassiceae</taxon>
        <taxon>Brassica</taxon>
    </lineage>
</organism>
<feature type="chain" id="PRO_5039802313" evidence="1">
    <location>
        <begin position="24"/>
        <end position="144"/>
    </location>
</feature>
<dbReference type="EMBL" id="LS974618">
    <property type="protein sequence ID" value="CAG7893332.1"/>
    <property type="molecule type" value="Genomic_DNA"/>
</dbReference>
<sequence length="144" mass="16433">MWTLLVWSLVKIFSTFISTATYAAEEDPDVHLGQLKRFSLRELQVASDGHSNKKHSRKRRVRESLQGPFRQTEHLLLSRDRRRSVPQVERVVEGEEARDVGGTRSSNELEQVIQVALLCTQGSPMETTKDVRLFVRMLEGDGLA</sequence>
<dbReference type="EMBL" id="LR031573">
    <property type="protein sequence ID" value="VDC88370.1"/>
    <property type="molecule type" value="Genomic_DNA"/>
</dbReference>
<name>A0A3P6ASM0_BRACM</name>
<gene>
    <name evidence="3" type="ORF">BRAA02T06787Z</name>
    <name evidence="2" type="ORF">BRAPAZ1V2_A02P22840.2</name>
</gene>
<dbReference type="Gramene" id="A02p22840.2_BraZ1">
    <property type="protein sequence ID" value="A02p22840.2_BraZ1.CDS"/>
    <property type="gene ID" value="A02g22840.2_BraZ1"/>
</dbReference>
<accession>A0A3P6ASM0</accession>
<reference evidence="3" key="1">
    <citation type="submission" date="2018-11" db="EMBL/GenBank/DDBJ databases">
        <authorList>
            <consortium name="Genoscope - CEA"/>
            <person name="William W."/>
        </authorList>
    </citation>
    <scope>NUCLEOTIDE SEQUENCE</scope>
</reference>